<feature type="transmembrane region" description="Helical" evidence="9">
    <location>
        <begin position="52"/>
        <end position="72"/>
    </location>
</feature>
<evidence type="ECO:0000313" key="12">
    <source>
        <dbReference type="Proteomes" id="UP000831787"/>
    </source>
</evidence>
<reference evidence="11 12" key="1">
    <citation type="submission" date="2022-04" db="EMBL/GenBank/DDBJ databases">
        <title>Halobacillus sp. isolated from saltern.</title>
        <authorList>
            <person name="Won M."/>
            <person name="Lee C.-M."/>
            <person name="Woen H.-Y."/>
            <person name="Kwon S.-W."/>
        </authorList>
    </citation>
    <scope>NUCLEOTIDE SEQUENCE [LARGE SCALE GENOMIC DNA]</scope>
    <source>
        <strain evidence="11 12">SSBR10-3</strain>
    </source>
</reference>
<keyword evidence="12" id="KW-1185">Reference proteome</keyword>
<dbReference type="PROSITE" id="PS50109">
    <property type="entry name" value="HIS_KIN"/>
    <property type="match status" value="1"/>
</dbReference>
<feature type="transmembrane region" description="Helical" evidence="9">
    <location>
        <begin position="118"/>
        <end position="136"/>
    </location>
</feature>
<feature type="transmembrane region" description="Helical" evidence="9">
    <location>
        <begin position="28"/>
        <end position="46"/>
    </location>
</feature>
<dbReference type="InterPro" id="IPR036890">
    <property type="entry name" value="HATPase_C_sf"/>
</dbReference>
<evidence type="ECO:0000256" key="4">
    <source>
        <dbReference type="ARBA" id="ARBA00022741"/>
    </source>
</evidence>
<evidence type="ECO:0000256" key="6">
    <source>
        <dbReference type="ARBA" id="ARBA00022840"/>
    </source>
</evidence>
<keyword evidence="8" id="KW-0175">Coiled coil</keyword>
<keyword evidence="9" id="KW-1133">Transmembrane helix</keyword>
<dbReference type="Proteomes" id="UP000831787">
    <property type="component" value="Chromosome"/>
</dbReference>
<dbReference type="Gene3D" id="1.20.5.1930">
    <property type="match status" value="1"/>
</dbReference>
<gene>
    <name evidence="11" type="ORF">MUN89_20585</name>
</gene>
<protein>
    <recommendedName>
        <fullName evidence="2">histidine kinase</fullName>
        <ecNumber evidence="2">2.7.13.3</ecNumber>
    </recommendedName>
</protein>
<comment type="catalytic activity">
    <reaction evidence="1">
        <text>ATP + protein L-histidine = ADP + protein N-phospho-L-histidine.</text>
        <dbReference type="EC" id="2.7.13.3"/>
    </reaction>
</comment>
<evidence type="ECO:0000256" key="1">
    <source>
        <dbReference type="ARBA" id="ARBA00000085"/>
    </source>
</evidence>
<feature type="transmembrane region" description="Helical" evidence="9">
    <location>
        <begin position="93"/>
        <end position="112"/>
    </location>
</feature>
<keyword evidence="4" id="KW-0547">Nucleotide-binding</keyword>
<proteinExistence type="predicted"/>
<organism evidence="11 12">
    <name type="scientific">Halobacillus salinarum</name>
    <dbReference type="NCBI Taxonomy" id="2932257"/>
    <lineage>
        <taxon>Bacteria</taxon>
        <taxon>Bacillati</taxon>
        <taxon>Bacillota</taxon>
        <taxon>Bacilli</taxon>
        <taxon>Bacillales</taxon>
        <taxon>Bacillaceae</taxon>
        <taxon>Halobacillus</taxon>
    </lineage>
</organism>
<dbReference type="RefSeq" id="WP_244710005.1">
    <property type="nucleotide sequence ID" value="NZ_CP095073.1"/>
</dbReference>
<name>A0ABY4EJF1_9BACI</name>
<dbReference type="EC" id="2.7.13.3" evidence="2"/>
<dbReference type="CDD" id="cd16917">
    <property type="entry name" value="HATPase_UhpB-NarQ-NarX-like"/>
    <property type="match status" value="1"/>
</dbReference>
<dbReference type="PANTHER" id="PTHR24421:SF63">
    <property type="entry name" value="SENSOR HISTIDINE KINASE DESK"/>
    <property type="match status" value="1"/>
</dbReference>
<dbReference type="Pfam" id="PF07730">
    <property type="entry name" value="HisKA_3"/>
    <property type="match status" value="1"/>
</dbReference>
<dbReference type="InterPro" id="IPR003594">
    <property type="entry name" value="HATPase_dom"/>
</dbReference>
<dbReference type="InterPro" id="IPR005467">
    <property type="entry name" value="His_kinase_dom"/>
</dbReference>
<dbReference type="PANTHER" id="PTHR24421">
    <property type="entry name" value="NITRATE/NITRITE SENSOR PROTEIN NARX-RELATED"/>
    <property type="match status" value="1"/>
</dbReference>
<dbReference type="Pfam" id="PF02518">
    <property type="entry name" value="HATPase_c"/>
    <property type="match status" value="1"/>
</dbReference>
<evidence type="ECO:0000259" key="10">
    <source>
        <dbReference type="PROSITE" id="PS50109"/>
    </source>
</evidence>
<feature type="coiled-coil region" evidence="8">
    <location>
        <begin position="136"/>
        <end position="163"/>
    </location>
</feature>
<keyword evidence="3" id="KW-0808">Transferase</keyword>
<accession>A0ABY4EJF1</accession>
<dbReference type="GO" id="GO:0016301">
    <property type="term" value="F:kinase activity"/>
    <property type="evidence" value="ECO:0007669"/>
    <property type="project" value="UniProtKB-KW"/>
</dbReference>
<dbReference type="SUPFAM" id="SSF55874">
    <property type="entry name" value="ATPase domain of HSP90 chaperone/DNA topoisomerase II/histidine kinase"/>
    <property type="match status" value="1"/>
</dbReference>
<evidence type="ECO:0000256" key="5">
    <source>
        <dbReference type="ARBA" id="ARBA00022777"/>
    </source>
</evidence>
<evidence type="ECO:0000256" key="8">
    <source>
        <dbReference type="SAM" id="Coils"/>
    </source>
</evidence>
<dbReference type="InterPro" id="IPR011712">
    <property type="entry name" value="Sig_transdc_His_kin_sub3_dim/P"/>
</dbReference>
<dbReference type="SMART" id="SM00387">
    <property type="entry name" value="HATPase_c"/>
    <property type="match status" value="1"/>
</dbReference>
<keyword evidence="5 11" id="KW-0418">Kinase</keyword>
<dbReference type="InterPro" id="IPR050482">
    <property type="entry name" value="Sensor_HK_TwoCompSys"/>
</dbReference>
<evidence type="ECO:0000256" key="2">
    <source>
        <dbReference type="ARBA" id="ARBA00012438"/>
    </source>
</evidence>
<dbReference type="EMBL" id="CP095073">
    <property type="protein sequence ID" value="UOQ44221.1"/>
    <property type="molecule type" value="Genomic_DNA"/>
</dbReference>
<feature type="domain" description="Histidine kinase" evidence="10">
    <location>
        <begin position="172"/>
        <end position="356"/>
    </location>
</feature>
<dbReference type="Gene3D" id="3.30.565.10">
    <property type="entry name" value="Histidine kinase-like ATPase, C-terminal domain"/>
    <property type="match status" value="1"/>
</dbReference>
<keyword evidence="9" id="KW-0472">Membrane</keyword>
<evidence type="ECO:0000256" key="7">
    <source>
        <dbReference type="ARBA" id="ARBA00023012"/>
    </source>
</evidence>
<evidence type="ECO:0000313" key="11">
    <source>
        <dbReference type="EMBL" id="UOQ44221.1"/>
    </source>
</evidence>
<evidence type="ECO:0000256" key="3">
    <source>
        <dbReference type="ARBA" id="ARBA00022679"/>
    </source>
</evidence>
<keyword evidence="9" id="KW-0812">Transmembrane</keyword>
<evidence type="ECO:0000256" key="9">
    <source>
        <dbReference type="SAM" id="Phobius"/>
    </source>
</evidence>
<keyword evidence="6" id="KW-0067">ATP-binding</keyword>
<keyword evidence="7" id="KW-0902">Two-component regulatory system</keyword>
<sequence length="365" mass="41481">MSGIKLPRETVMLLPPLISLIMIPQPTIYNYLLFFIFAAAHIISIMNERHRTFYIIVQLTVIAMQGAFFSPWELIFGFYPAMVMGIYPTYRQITKLTLLMFGFFSSAALFYFSTTSDHVFLGWYSLLLMLFWLPYMEKMRRKSKEMRIKLQCANGEIERLIKNEERQRIARDLHDTLGHTLSLITLKSELVERMIDRNPSQARAESREVQRISRSVLLQVRELISDMQTIEIDEECSRAVQICKSAGITCHLEQHGQLESSPVIRNILSMCVRECVTNVVKHSAAKECTIVINNSPGACTLQVEDDGIGIAKKDYGQFGSGLLGMKERLLLIDGQLEVSGKEAEGTIITITVPKVKKSMVSEGIQ</sequence>